<dbReference type="OrthoDB" id="2757616at2759"/>
<dbReference type="OMA" id="IGELEMF"/>
<name>A0A1M2VXQ3_TRAPU</name>
<proteinExistence type="predicted"/>
<accession>A0A1M2VXQ3</accession>
<protein>
    <submittedName>
        <fullName evidence="1">Uncharacterized protein</fullName>
    </submittedName>
</protein>
<comment type="caution">
    <text evidence="1">The sequence shown here is derived from an EMBL/GenBank/DDBJ whole genome shotgun (WGS) entry which is preliminary data.</text>
</comment>
<sequence length="210" mass="23434">MSSSVTTVEGFARRVEHLSDYACTTNCWFSISMVPRKTDWAVIGGDPKTTALAYMDKAMNLWVVGRVQTLNVYIGSLDGNPTVRLAVELLRDIDEVAHADILRLVRRDTMPRAGSTMRMVSAGGPEGHAMLRRAYDARTEYKSKNEMPRVDITTFNVGDLVLAECWFVKKEAMGATTAFFSFRGISLLEEGERGKTETVPVNDVQFPWSI</sequence>
<keyword evidence="2" id="KW-1185">Reference proteome</keyword>
<evidence type="ECO:0000313" key="2">
    <source>
        <dbReference type="Proteomes" id="UP000184267"/>
    </source>
</evidence>
<gene>
    <name evidence="1" type="ORF">TRAPUB_11060</name>
</gene>
<dbReference type="EMBL" id="MNAD01000490">
    <property type="protein sequence ID" value="OJT12391.1"/>
    <property type="molecule type" value="Genomic_DNA"/>
</dbReference>
<evidence type="ECO:0000313" key="1">
    <source>
        <dbReference type="EMBL" id="OJT12391.1"/>
    </source>
</evidence>
<dbReference type="AlphaFoldDB" id="A0A1M2VXQ3"/>
<dbReference type="Proteomes" id="UP000184267">
    <property type="component" value="Unassembled WGS sequence"/>
</dbReference>
<reference evidence="1 2" key="1">
    <citation type="submission" date="2016-10" db="EMBL/GenBank/DDBJ databases">
        <title>Genome sequence of the basidiomycete white-rot fungus Trametes pubescens.</title>
        <authorList>
            <person name="Makela M.R."/>
            <person name="Granchi Z."/>
            <person name="Peng M."/>
            <person name="De Vries R.P."/>
            <person name="Grigoriev I."/>
            <person name="Riley R."/>
            <person name="Hilden K."/>
        </authorList>
    </citation>
    <scope>NUCLEOTIDE SEQUENCE [LARGE SCALE GENOMIC DNA]</scope>
    <source>
        <strain evidence="1 2">FBCC735</strain>
    </source>
</reference>
<organism evidence="1 2">
    <name type="scientific">Trametes pubescens</name>
    <name type="common">White-rot fungus</name>
    <dbReference type="NCBI Taxonomy" id="154538"/>
    <lineage>
        <taxon>Eukaryota</taxon>
        <taxon>Fungi</taxon>
        <taxon>Dikarya</taxon>
        <taxon>Basidiomycota</taxon>
        <taxon>Agaricomycotina</taxon>
        <taxon>Agaricomycetes</taxon>
        <taxon>Polyporales</taxon>
        <taxon>Polyporaceae</taxon>
        <taxon>Trametes</taxon>
    </lineage>
</organism>